<evidence type="ECO:0000256" key="4">
    <source>
        <dbReference type="ARBA" id="ARBA00022827"/>
    </source>
</evidence>
<dbReference type="Proteomes" id="UP000266841">
    <property type="component" value="Unassembled WGS sequence"/>
</dbReference>
<dbReference type="InterPro" id="IPR016169">
    <property type="entry name" value="FAD-bd_PCMH_sub2"/>
</dbReference>
<feature type="signal peptide" evidence="6">
    <location>
        <begin position="1"/>
        <end position="22"/>
    </location>
</feature>
<comment type="similarity">
    <text evidence="2">Belongs to the oxygen-dependent FAD-linked oxidoreductase family.</text>
</comment>
<dbReference type="PANTHER" id="PTHR42973:SF39">
    <property type="entry name" value="FAD-BINDING PCMH-TYPE DOMAIN-CONTAINING PROTEIN"/>
    <property type="match status" value="1"/>
</dbReference>
<dbReference type="AlphaFoldDB" id="K0S9V7"/>
<reference evidence="8 9" key="1">
    <citation type="journal article" date="2012" name="Genome Biol.">
        <title>Genome and low-iron response of an oceanic diatom adapted to chronic iron limitation.</title>
        <authorList>
            <person name="Lommer M."/>
            <person name="Specht M."/>
            <person name="Roy A.S."/>
            <person name="Kraemer L."/>
            <person name="Andreson R."/>
            <person name="Gutowska M.A."/>
            <person name="Wolf J."/>
            <person name="Bergner S.V."/>
            <person name="Schilhabel M.B."/>
            <person name="Klostermeier U.C."/>
            <person name="Beiko R.G."/>
            <person name="Rosenstiel P."/>
            <person name="Hippler M."/>
            <person name="Laroche J."/>
        </authorList>
    </citation>
    <scope>NUCLEOTIDE SEQUENCE [LARGE SCALE GENOMIC DNA]</scope>
    <source>
        <strain evidence="8 9">CCMP1005</strain>
    </source>
</reference>
<keyword evidence="3" id="KW-0285">Flavoprotein</keyword>
<dbReference type="InterPro" id="IPR016167">
    <property type="entry name" value="FAD-bd_PCMH_sub1"/>
</dbReference>
<dbReference type="OrthoDB" id="45612at2759"/>
<feature type="chain" id="PRO_5003836931" description="FAD-binding PCMH-type domain-containing protein" evidence="6">
    <location>
        <begin position="23"/>
        <end position="791"/>
    </location>
</feature>
<dbReference type="InterPro" id="IPR016166">
    <property type="entry name" value="FAD-bd_PCMH"/>
</dbReference>
<proteinExistence type="inferred from homology"/>
<dbReference type="SUPFAM" id="SSF56176">
    <property type="entry name" value="FAD-binding/transporter-associated domain-like"/>
    <property type="match status" value="1"/>
</dbReference>
<dbReference type="PROSITE" id="PS51387">
    <property type="entry name" value="FAD_PCMH"/>
    <property type="match status" value="1"/>
</dbReference>
<protein>
    <recommendedName>
        <fullName evidence="7">FAD-binding PCMH-type domain-containing protein</fullName>
    </recommendedName>
</protein>
<feature type="domain" description="FAD-binding PCMH-type" evidence="7">
    <location>
        <begin position="134"/>
        <end position="383"/>
    </location>
</feature>
<keyword evidence="5" id="KW-0560">Oxidoreductase</keyword>
<organism evidence="8 9">
    <name type="scientific">Thalassiosira oceanica</name>
    <name type="common">Marine diatom</name>
    <dbReference type="NCBI Taxonomy" id="159749"/>
    <lineage>
        <taxon>Eukaryota</taxon>
        <taxon>Sar</taxon>
        <taxon>Stramenopiles</taxon>
        <taxon>Ochrophyta</taxon>
        <taxon>Bacillariophyta</taxon>
        <taxon>Coscinodiscophyceae</taxon>
        <taxon>Thalassiosirophycidae</taxon>
        <taxon>Thalassiosirales</taxon>
        <taxon>Thalassiosiraceae</taxon>
        <taxon>Thalassiosira</taxon>
    </lineage>
</organism>
<dbReference type="Gene3D" id="3.30.465.10">
    <property type="match status" value="1"/>
</dbReference>
<dbReference type="GO" id="GO:0016491">
    <property type="term" value="F:oxidoreductase activity"/>
    <property type="evidence" value="ECO:0007669"/>
    <property type="project" value="UniProtKB-KW"/>
</dbReference>
<comment type="cofactor">
    <cofactor evidence="1">
        <name>FAD</name>
        <dbReference type="ChEBI" id="CHEBI:57692"/>
    </cofactor>
</comment>
<evidence type="ECO:0000313" key="9">
    <source>
        <dbReference type="Proteomes" id="UP000266841"/>
    </source>
</evidence>
<keyword evidence="4" id="KW-0274">FAD</keyword>
<evidence type="ECO:0000256" key="5">
    <source>
        <dbReference type="ARBA" id="ARBA00023002"/>
    </source>
</evidence>
<evidence type="ECO:0000259" key="7">
    <source>
        <dbReference type="PROSITE" id="PS51387"/>
    </source>
</evidence>
<evidence type="ECO:0000256" key="6">
    <source>
        <dbReference type="SAM" id="SignalP"/>
    </source>
</evidence>
<evidence type="ECO:0000256" key="3">
    <source>
        <dbReference type="ARBA" id="ARBA00022630"/>
    </source>
</evidence>
<dbReference type="PANTHER" id="PTHR42973">
    <property type="entry name" value="BINDING OXIDOREDUCTASE, PUTATIVE (AFU_ORTHOLOGUE AFUA_1G17690)-RELATED"/>
    <property type="match status" value="1"/>
</dbReference>
<name>K0S9V7_THAOC</name>
<comment type="caution">
    <text evidence="8">The sequence shown here is derived from an EMBL/GenBank/DDBJ whole genome shotgun (WGS) entry which is preliminary data.</text>
</comment>
<sequence length="791" mass="86115">MKLRHAVAFVALSGTPPSSAEAEEGAMPPWDDLSSALSSPSLLTVPTVDAFVSECSEPFLTDPAMTSPGSWPSLLEEDSSWKAWTLIDQPSKVCTSSFTCAFDDCYFPELVAPGNVSDAMFTDTAGALGRHEESLSLPARVVHPESIGDVVASLRWAFGNKFPVTVKTSGNHYTGAGTLRGSLNINTRNLPAYSDTSITDCSESAGAGDSIIGRACRLALARNKTGVVRVAGGEVWDLLLRSVVAYNDDPSRGGKAKYMALSGSAGTVAPAGGWMASGGNSGMRGMRQFGMGVDQVLQLEMVLPDGTHVRFGPEEWEEAPGYIYPKTTKVNGYCNEKPEAEENEWVWKECDVVDFNELWMAARGGGGGTWGIVTSLVWQLHQQPGHYHMRFLPLTTDETWKAVLADEAKLNAIDETVEDFKLEYFFNPSALGVDDDDSNACGNDSDCYPNFSLPPWQFTCAGATVCLGESAAEAWATAWRTFLTDGRGKERLLAGGLSGEQIEEMSGWAYGSDWKEQAANFFETSDVPVLSDGGDLAALESSLFNEEPSLFAVQSLQGTPFEGHAASNHPPFVYSPPRYYGMTSAIISIERTLEYRDTLVPFLTRMNRDGSPWYLGSKGIVSAHDQMTAIPQSRREGGLYLIFLDLVKWEDAFEAVLPIIFGDLDPNVDAFPGFVGHNHNVRHGPLKNDWTKPCPLSYTLDEMDELCISEQEATWGTELLARLEKFKAEIDPDGIMTCPTGVGFKRAAAKEPALPEYTEDPAPESSSHGFLLRGKHVLFDLSLVLFLFITN</sequence>
<evidence type="ECO:0000256" key="2">
    <source>
        <dbReference type="ARBA" id="ARBA00005466"/>
    </source>
</evidence>
<dbReference type="InterPro" id="IPR050416">
    <property type="entry name" value="FAD-linked_Oxidoreductase"/>
</dbReference>
<accession>K0S9V7</accession>
<dbReference type="GO" id="GO:0071949">
    <property type="term" value="F:FAD binding"/>
    <property type="evidence" value="ECO:0007669"/>
    <property type="project" value="InterPro"/>
</dbReference>
<evidence type="ECO:0000256" key="1">
    <source>
        <dbReference type="ARBA" id="ARBA00001974"/>
    </source>
</evidence>
<evidence type="ECO:0000313" key="8">
    <source>
        <dbReference type="EMBL" id="EJK55552.1"/>
    </source>
</evidence>
<gene>
    <name evidence="8" type="ORF">THAOC_24706</name>
</gene>
<keyword evidence="9" id="KW-1185">Reference proteome</keyword>
<dbReference type="EMBL" id="AGNL01033786">
    <property type="protein sequence ID" value="EJK55552.1"/>
    <property type="molecule type" value="Genomic_DNA"/>
</dbReference>
<dbReference type="InterPro" id="IPR006094">
    <property type="entry name" value="Oxid_FAD_bind_N"/>
</dbReference>
<dbReference type="InterPro" id="IPR036318">
    <property type="entry name" value="FAD-bd_PCMH-like_sf"/>
</dbReference>
<dbReference type="Gene3D" id="3.30.43.10">
    <property type="entry name" value="Uridine Diphospho-n-acetylenolpyruvylglucosamine Reductase, domain 2"/>
    <property type="match status" value="1"/>
</dbReference>
<dbReference type="Pfam" id="PF01565">
    <property type="entry name" value="FAD_binding_4"/>
    <property type="match status" value="1"/>
</dbReference>
<keyword evidence="6" id="KW-0732">Signal</keyword>